<dbReference type="Pfam" id="PF02597">
    <property type="entry name" value="ThiS"/>
    <property type="match status" value="1"/>
</dbReference>
<protein>
    <recommendedName>
        <fullName evidence="3">Molybdopterin synthase sulfur carrier subunit</fullName>
    </recommendedName>
</protein>
<dbReference type="Proteomes" id="UP000238701">
    <property type="component" value="Unassembled WGS sequence"/>
</dbReference>
<dbReference type="SUPFAM" id="SSF54285">
    <property type="entry name" value="MoaD/ThiS"/>
    <property type="match status" value="1"/>
</dbReference>
<dbReference type="InterPro" id="IPR003749">
    <property type="entry name" value="ThiS/MoaD-like"/>
</dbReference>
<organism evidence="1 2">
    <name type="scientific">Candidatus Sulfotelmatobacter kueseliae</name>
    <dbReference type="NCBI Taxonomy" id="2042962"/>
    <lineage>
        <taxon>Bacteria</taxon>
        <taxon>Pseudomonadati</taxon>
        <taxon>Acidobacteriota</taxon>
        <taxon>Terriglobia</taxon>
        <taxon>Terriglobales</taxon>
        <taxon>Candidatus Korobacteraceae</taxon>
        <taxon>Candidatus Sulfotelmatobacter</taxon>
    </lineage>
</organism>
<evidence type="ECO:0008006" key="3">
    <source>
        <dbReference type="Google" id="ProtNLM"/>
    </source>
</evidence>
<dbReference type="PANTHER" id="PTHR38031">
    <property type="entry name" value="SULFUR CARRIER PROTEIN SLR0821-RELATED"/>
    <property type="match status" value="1"/>
</dbReference>
<evidence type="ECO:0000313" key="2">
    <source>
        <dbReference type="Proteomes" id="UP000238701"/>
    </source>
</evidence>
<dbReference type="AlphaFoldDB" id="A0A2U3L3F6"/>
<gene>
    <name evidence="1" type="ORF">SBA1_650002</name>
</gene>
<name>A0A2U3L3F6_9BACT</name>
<dbReference type="OrthoDB" id="9156098at2"/>
<dbReference type="PANTHER" id="PTHR38031:SF1">
    <property type="entry name" value="SULFUR CARRIER PROTEIN CYSO"/>
    <property type="match status" value="1"/>
</dbReference>
<dbReference type="EMBL" id="OMOD01000161">
    <property type="protein sequence ID" value="SPF46453.1"/>
    <property type="molecule type" value="Genomic_DNA"/>
</dbReference>
<evidence type="ECO:0000313" key="1">
    <source>
        <dbReference type="EMBL" id="SPF46453.1"/>
    </source>
</evidence>
<proteinExistence type="predicted"/>
<reference evidence="2" key="1">
    <citation type="submission" date="2018-02" db="EMBL/GenBank/DDBJ databases">
        <authorList>
            <person name="Hausmann B."/>
        </authorList>
    </citation>
    <scope>NUCLEOTIDE SEQUENCE [LARGE SCALE GENOMIC DNA]</scope>
    <source>
        <strain evidence="2">Peat soil MAG SbA1</strain>
    </source>
</reference>
<dbReference type="InterPro" id="IPR052045">
    <property type="entry name" value="Sulfur_Carrier/Prot_Modifier"/>
</dbReference>
<dbReference type="Gene3D" id="3.10.20.30">
    <property type="match status" value="1"/>
</dbReference>
<dbReference type="InterPro" id="IPR016155">
    <property type="entry name" value="Mopterin_synth/thiamin_S_b"/>
</dbReference>
<accession>A0A2U3L3F6</accession>
<sequence length="91" mass="10078">MAIKVQIPSALRRLTAGASSLTCTASNLEQLFSVLDEKFPDLKPHLRDDKGQVRRFLNIYVNEEDIRFLGGPEYAFQEGDEVLLVPSIAGG</sequence>
<dbReference type="InterPro" id="IPR012675">
    <property type="entry name" value="Beta-grasp_dom_sf"/>
</dbReference>